<evidence type="ECO:0000313" key="2">
    <source>
        <dbReference type="Proteomes" id="UP000198211"/>
    </source>
</evidence>
<name>A0A225VDT5_9STRA</name>
<protein>
    <submittedName>
        <fullName evidence="1">Uncharacterized protein</fullName>
    </submittedName>
</protein>
<organism evidence="1 2">
    <name type="scientific">Phytophthora megakarya</name>
    <dbReference type="NCBI Taxonomy" id="4795"/>
    <lineage>
        <taxon>Eukaryota</taxon>
        <taxon>Sar</taxon>
        <taxon>Stramenopiles</taxon>
        <taxon>Oomycota</taxon>
        <taxon>Peronosporomycetes</taxon>
        <taxon>Peronosporales</taxon>
        <taxon>Peronosporaceae</taxon>
        <taxon>Phytophthora</taxon>
    </lineage>
</organism>
<dbReference type="EMBL" id="NBNE01005451">
    <property type="protein sequence ID" value="OWZ03553.1"/>
    <property type="molecule type" value="Genomic_DNA"/>
</dbReference>
<feature type="non-terminal residue" evidence="1">
    <location>
        <position position="1"/>
    </location>
</feature>
<dbReference type="AlphaFoldDB" id="A0A225VDT5"/>
<sequence length="202" mass="22469">PYFCLYPLIANLALCRSISPFSFRFTTRTHSEVRIFTVLLLVDFGRCTNSHVLFSSKDSYSAFMARFHSAACSDARASFTEVGFTKSHTVAIIIHCISDFDSRKLFGLNRIGGRRTRRDRRNCLSDVEMLGFDVLPPFPVVDVLPPILGIDVIPFTSLVSFCLTTQDPESLSLLLPSFLELWSSLLPLSLSLNCSAISSSVS</sequence>
<comment type="caution">
    <text evidence="1">The sequence shown here is derived from an EMBL/GenBank/DDBJ whole genome shotgun (WGS) entry which is preliminary data.</text>
</comment>
<gene>
    <name evidence="1" type="ORF">PHMEG_00024698</name>
</gene>
<proteinExistence type="predicted"/>
<evidence type="ECO:0000313" key="1">
    <source>
        <dbReference type="EMBL" id="OWZ03553.1"/>
    </source>
</evidence>
<dbReference type="Proteomes" id="UP000198211">
    <property type="component" value="Unassembled WGS sequence"/>
</dbReference>
<reference evidence="2" key="1">
    <citation type="submission" date="2017-03" db="EMBL/GenBank/DDBJ databases">
        <title>Phytopthora megakarya and P. palmivora, two closely related causual agents of cacao black pod achieved similar genome size and gene model numbers by different mechanisms.</title>
        <authorList>
            <person name="Ali S."/>
            <person name="Shao J."/>
            <person name="Larry D.J."/>
            <person name="Kronmiller B."/>
            <person name="Shen D."/>
            <person name="Strem M.D."/>
            <person name="Melnick R.L."/>
            <person name="Guiltinan M.J."/>
            <person name="Tyler B.M."/>
            <person name="Meinhardt L.W."/>
            <person name="Bailey B.A."/>
        </authorList>
    </citation>
    <scope>NUCLEOTIDE SEQUENCE [LARGE SCALE GENOMIC DNA]</scope>
    <source>
        <strain evidence="2">zdho120</strain>
    </source>
</reference>
<keyword evidence="2" id="KW-1185">Reference proteome</keyword>
<accession>A0A225VDT5</accession>